<evidence type="ECO:0000256" key="2">
    <source>
        <dbReference type="PROSITE-ProRule" id="PRU00023"/>
    </source>
</evidence>
<reference evidence="6 7" key="1">
    <citation type="submission" date="2014-04" db="EMBL/GenBank/DDBJ databases">
        <title>Evolutionary Origins and Diversification of the Mycorrhizal Mutualists.</title>
        <authorList>
            <consortium name="DOE Joint Genome Institute"/>
            <consortium name="Mycorrhizal Genomics Consortium"/>
            <person name="Kohler A."/>
            <person name="Kuo A."/>
            <person name="Nagy L.G."/>
            <person name="Floudas D."/>
            <person name="Copeland A."/>
            <person name="Barry K.W."/>
            <person name="Cichocki N."/>
            <person name="Veneault-Fourrey C."/>
            <person name="LaButti K."/>
            <person name="Lindquist E.A."/>
            <person name="Lipzen A."/>
            <person name="Lundell T."/>
            <person name="Morin E."/>
            <person name="Murat C."/>
            <person name="Riley R."/>
            <person name="Ohm R."/>
            <person name="Sun H."/>
            <person name="Tunlid A."/>
            <person name="Henrissat B."/>
            <person name="Grigoriev I.V."/>
            <person name="Hibbett D.S."/>
            <person name="Martin F."/>
        </authorList>
    </citation>
    <scope>NUCLEOTIDE SEQUENCE [LARGE SCALE GENOMIC DNA]</scope>
    <source>
        <strain evidence="6 7">FD-317 M1</strain>
    </source>
</reference>
<dbReference type="Pfam" id="PF22939">
    <property type="entry name" value="WHD_GPIID"/>
    <property type="match status" value="1"/>
</dbReference>
<evidence type="ECO:0000259" key="4">
    <source>
        <dbReference type="Pfam" id="PF22939"/>
    </source>
</evidence>
<dbReference type="Proteomes" id="UP000053593">
    <property type="component" value="Unassembled WGS sequence"/>
</dbReference>
<dbReference type="SUPFAM" id="SSF48403">
    <property type="entry name" value="Ankyrin repeat"/>
    <property type="match status" value="1"/>
</dbReference>
<dbReference type="InterPro" id="IPR056884">
    <property type="entry name" value="NPHP3-like_N"/>
</dbReference>
<evidence type="ECO:0000313" key="7">
    <source>
        <dbReference type="Proteomes" id="UP000053593"/>
    </source>
</evidence>
<keyword evidence="1" id="KW-0677">Repeat</keyword>
<proteinExistence type="predicted"/>
<dbReference type="OrthoDB" id="7464126at2759"/>
<sequence>MFSNAHHFTIKDSQFTVITRDEVRDIRDWLQAPDCSANRADAADKKAEGTGQWILSHTEYKKWKGQPGILWIQGKAGSGKTVLSATVWKDLSDMDTNAFWYHYFDIRDNTGNKSTYRGFLLSLVSQMGLENKGINPDLYNLYKKFKGHEKPAIKELEEILNVIIVQRNGGYLLVDAMDECAEEASKVMAWLCQFSQKLWIVVTSRNSVDVGIEQSALKIILGNEPLHTKVDIERYIQSKILSAEYNFDSKETYWKQVQETLKNGADGQFRWVECQLKEVKECVDEEAVEEVLMNLPKDLEDIYSKAMQKVEKGKQAKDAHHLLLWLLYAYKPLNMSQVREVVAINVHKQTVKNNKGMKLRLDAIVDSSLVIIGSDNVAQFAHASVKEFLIKYNMSAQVKNMFDINKQLADDVIAQACIIYIMHVAEIEEKKGGHEEIPLWNYACQYWPVHARCFEEKQQASPLESLTETILMDSSNCFILWRRQYERQYNWGNKWAMGSALYYAAENGFIKKVEDILRDKRDVNAQGGLYGNALQAAVWGGNEAVVKLLLENGADVNAQGGEYGNALQAAARRGNKAVVKLLVENGADVNAQGGDVEARVEPHKVPGVHGQEKDRKRKRKWSFGTECNGRRSKGPRDIEM</sequence>
<keyword evidence="7" id="KW-1185">Reference proteome</keyword>
<feature type="compositionally biased region" description="Basic and acidic residues" evidence="3">
    <location>
        <begin position="604"/>
        <end position="614"/>
    </location>
</feature>
<evidence type="ECO:0000259" key="5">
    <source>
        <dbReference type="Pfam" id="PF24883"/>
    </source>
</evidence>
<dbReference type="HOGENOM" id="CLU_000288_34_23_1"/>
<evidence type="ECO:0008006" key="8">
    <source>
        <dbReference type="Google" id="ProtNLM"/>
    </source>
</evidence>
<dbReference type="AlphaFoldDB" id="A0A0D0CF64"/>
<evidence type="ECO:0000256" key="1">
    <source>
        <dbReference type="ARBA" id="ARBA00022737"/>
    </source>
</evidence>
<dbReference type="SMART" id="SM00248">
    <property type="entry name" value="ANK"/>
    <property type="match status" value="3"/>
</dbReference>
<feature type="repeat" description="ANK" evidence="2">
    <location>
        <begin position="562"/>
        <end position="594"/>
    </location>
</feature>
<evidence type="ECO:0000313" key="6">
    <source>
        <dbReference type="EMBL" id="KIK56722.1"/>
    </source>
</evidence>
<evidence type="ECO:0000256" key="3">
    <source>
        <dbReference type="SAM" id="MobiDB-lite"/>
    </source>
</evidence>
<feature type="domain" description="Nephrocystin 3-like N-terminal" evidence="5">
    <location>
        <begin position="49"/>
        <end position="205"/>
    </location>
</feature>
<dbReference type="Pfam" id="PF24883">
    <property type="entry name" value="NPHP3_N"/>
    <property type="match status" value="1"/>
</dbReference>
<dbReference type="Gene3D" id="3.40.50.300">
    <property type="entry name" value="P-loop containing nucleotide triphosphate hydrolases"/>
    <property type="match status" value="1"/>
</dbReference>
<feature type="region of interest" description="Disordered" evidence="3">
    <location>
        <begin position="604"/>
        <end position="640"/>
    </location>
</feature>
<dbReference type="Pfam" id="PF12796">
    <property type="entry name" value="Ank_2"/>
    <property type="match status" value="1"/>
</dbReference>
<dbReference type="InterPro" id="IPR054471">
    <property type="entry name" value="GPIID_WHD"/>
</dbReference>
<accession>A0A0D0CF64</accession>
<dbReference type="InterPro" id="IPR036770">
    <property type="entry name" value="Ankyrin_rpt-contain_sf"/>
</dbReference>
<dbReference type="InterPro" id="IPR027417">
    <property type="entry name" value="P-loop_NTPase"/>
</dbReference>
<dbReference type="SUPFAM" id="SSF52540">
    <property type="entry name" value="P-loop containing nucleoside triphosphate hydrolases"/>
    <property type="match status" value="1"/>
</dbReference>
<keyword evidence="2" id="KW-0040">ANK repeat</keyword>
<dbReference type="PANTHER" id="PTHR10039:SF14">
    <property type="entry name" value="NACHT DOMAIN-CONTAINING PROTEIN"/>
    <property type="match status" value="1"/>
</dbReference>
<feature type="domain" description="GPI inositol-deacylase winged helix" evidence="4">
    <location>
        <begin position="309"/>
        <end position="396"/>
    </location>
</feature>
<dbReference type="PROSITE" id="PS50297">
    <property type="entry name" value="ANK_REP_REGION"/>
    <property type="match status" value="2"/>
</dbReference>
<name>A0A0D0CF64_9AGAR</name>
<gene>
    <name evidence="6" type="ORF">GYMLUDRAFT_777816</name>
</gene>
<dbReference type="Gene3D" id="1.25.40.20">
    <property type="entry name" value="Ankyrin repeat-containing domain"/>
    <property type="match status" value="1"/>
</dbReference>
<feature type="repeat" description="ANK" evidence="2">
    <location>
        <begin position="532"/>
        <end position="561"/>
    </location>
</feature>
<dbReference type="PROSITE" id="PS50088">
    <property type="entry name" value="ANK_REPEAT"/>
    <property type="match status" value="2"/>
</dbReference>
<protein>
    <recommendedName>
        <fullName evidence="8">NACHT domain-containing protein</fullName>
    </recommendedName>
</protein>
<dbReference type="PANTHER" id="PTHR10039">
    <property type="entry name" value="AMELOGENIN"/>
    <property type="match status" value="1"/>
</dbReference>
<organism evidence="6 7">
    <name type="scientific">Collybiopsis luxurians FD-317 M1</name>
    <dbReference type="NCBI Taxonomy" id="944289"/>
    <lineage>
        <taxon>Eukaryota</taxon>
        <taxon>Fungi</taxon>
        <taxon>Dikarya</taxon>
        <taxon>Basidiomycota</taxon>
        <taxon>Agaricomycotina</taxon>
        <taxon>Agaricomycetes</taxon>
        <taxon>Agaricomycetidae</taxon>
        <taxon>Agaricales</taxon>
        <taxon>Marasmiineae</taxon>
        <taxon>Omphalotaceae</taxon>
        <taxon>Collybiopsis</taxon>
        <taxon>Collybiopsis luxurians</taxon>
    </lineage>
</organism>
<dbReference type="InterPro" id="IPR002110">
    <property type="entry name" value="Ankyrin_rpt"/>
</dbReference>
<dbReference type="EMBL" id="KN834795">
    <property type="protein sequence ID" value="KIK56722.1"/>
    <property type="molecule type" value="Genomic_DNA"/>
</dbReference>